<dbReference type="Proteomes" id="UP000293433">
    <property type="component" value="Unassembled WGS sequence"/>
</dbReference>
<dbReference type="InterPro" id="IPR000515">
    <property type="entry name" value="MetI-like"/>
</dbReference>
<evidence type="ECO:0000313" key="10">
    <source>
        <dbReference type="Proteomes" id="UP000293433"/>
    </source>
</evidence>
<comment type="subcellular location">
    <subcellularLocation>
        <location evidence="1 7">Cell membrane</location>
        <topology evidence="1 7">Multi-pass membrane protein</topology>
    </subcellularLocation>
</comment>
<evidence type="ECO:0000256" key="7">
    <source>
        <dbReference type="RuleBase" id="RU363032"/>
    </source>
</evidence>
<name>A0A4Q7LEE4_9BURK</name>
<keyword evidence="6 7" id="KW-0472">Membrane</keyword>
<comment type="similarity">
    <text evidence="7">Belongs to the binding-protein-dependent transport system permease family.</text>
</comment>
<keyword evidence="3" id="KW-1003">Cell membrane</keyword>
<keyword evidence="5 7" id="KW-1133">Transmembrane helix</keyword>
<feature type="transmembrane region" description="Helical" evidence="7">
    <location>
        <begin position="197"/>
        <end position="220"/>
    </location>
</feature>
<feature type="transmembrane region" description="Helical" evidence="7">
    <location>
        <begin position="107"/>
        <end position="128"/>
    </location>
</feature>
<dbReference type="PANTHER" id="PTHR30193">
    <property type="entry name" value="ABC TRANSPORTER PERMEASE PROTEIN"/>
    <property type="match status" value="1"/>
</dbReference>
<dbReference type="SUPFAM" id="SSF161098">
    <property type="entry name" value="MetI-like"/>
    <property type="match status" value="1"/>
</dbReference>
<evidence type="ECO:0000313" key="9">
    <source>
        <dbReference type="EMBL" id="RZS52313.1"/>
    </source>
</evidence>
<dbReference type="Pfam" id="PF00528">
    <property type="entry name" value="BPD_transp_1"/>
    <property type="match status" value="1"/>
</dbReference>
<evidence type="ECO:0000256" key="3">
    <source>
        <dbReference type="ARBA" id="ARBA00022475"/>
    </source>
</evidence>
<feature type="domain" description="ABC transmembrane type-1" evidence="8">
    <location>
        <begin position="103"/>
        <end position="314"/>
    </location>
</feature>
<sequence length="326" mass="35923">MSASSPAPVSPAQAAAQAAPLSRLARVLRGWRAAVSPLRRLETVTGLMLVLPALIGFALFYAMPAVRALEISFTDWNLLSPPKPVGWANYAKMLEDGRFWQGMKLSLYYVALNIPLQTVLGLFLAVAMDRLTRSLFVKSVVLLPYLLSNVLVALMWVWLLDPLLGGVNHLITATGLDRQPFFASPDQSLATVAAVNIWRHMGLIALLFLAGLQNIPRYLYEAAALEGASEWQMFRRITLPLLRPVMVFVLVTSVTGSFQIFDTVAVATNGGPLDSTRVIVHYIVQNAFSFYKMGYASAMSMTLCLVMIAYTLVQMRILRANENDLA</sequence>
<organism evidence="9 10">
    <name type="scientific">Sphaerotilus mobilis</name>
    <dbReference type="NCBI Taxonomy" id="47994"/>
    <lineage>
        <taxon>Bacteria</taxon>
        <taxon>Pseudomonadati</taxon>
        <taxon>Pseudomonadota</taxon>
        <taxon>Betaproteobacteria</taxon>
        <taxon>Burkholderiales</taxon>
        <taxon>Sphaerotilaceae</taxon>
        <taxon>Sphaerotilus</taxon>
    </lineage>
</organism>
<dbReference type="RefSeq" id="WP_130483298.1">
    <property type="nucleotide sequence ID" value="NZ_SGWV01000011.1"/>
</dbReference>
<protein>
    <submittedName>
        <fullName evidence="9">Carbohydrate ABC transporter membrane protein 1 (CUT1 family)</fullName>
    </submittedName>
</protein>
<dbReference type="Gene3D" id="1.10.3720.10">
    <property type="entry name" value="MetI-like"/>
    <property type="match status" value="1"/>
</dbReference>
<evidence type="ECO:0000259" key="8">
    <source>
        <dbReference type="PROSITE" id="PS50928"/>
    </source>
</evidence>
<feature type="transmembrane region" description="Helical" evidence="7">
    <location>
        <begin position="241"/>
        <end position="261"/>
    </location>
</feature>
<evidence type="ECO:0000256" key="5">
    <source>
        <dbReference type="ARBA" id="ARBA00022989"/>
    </source>
</evidence>
<feature type="transmembrane region" description="Helical" evidence="7">
    <location>
        <begin position="44"/>
        <end position="63"/>
    </location>
</feature>
<dbReference type="PROSITE" id="PS50928">
    <property type="entry name" value="ABC_TM1"/>
    <property type="match status" value="1"/>
</dbReference>
<evidence type="ECO:0000256" key="6">
    <source>
        <dbReference type="ARBA" id="ARBA00023136"/>
    </source>
</evidence>
<dbReference type="PANTHER" id="PTHR30193:SF41">
    <property type="entry name" value="DIACETYLCHITOBIOSE UPTAKE SYSTEM PERMEASE PROTEIN NGCF"/>
    <property type="match status" value="1"/>
</dbReference>
<comment type="caution">
    <text evidence="9">The sequence shown here is derived from an EMBL/GenBank/DDBJ whole genome shotgun (WGS) entry which is preliminary data.</text>
</comment>
<gene>
    <name evidence="9" type="ORF">EV685_3506</name>
</gene>
<dbReference type="GO" id="GO:0005886">
    <property type="term" value="C:plasma membrane"/>
    <property type="evidence" value="ECO:0007669"/>
    <property type="project" value="UniProtKB-SubCell"/>
</dbReference>
<dbReference type="AlphaFoldDB" id="A0A4Q7LEE4"/>
<evidence type="ECO:0000256" key="2">
    <source>
        <dbReference type="ARBA" id="ARBA00022448"/>
    </source>
</evidence>
<dbReference type="InterPro" id="IPR035906">
    <property type="entry name" value="MetI-like_sf"/>
</dbReference>
<feature type="transmembrane region" description="Helical" evidence="7">
    <location>
        <begin position="293"/>
        <end position="313"/>
    </location>
</feature>
<keyword evidence="10" id="KW-1185">Reference proteome</keyword>
<keyword evidence="2 7" id="KW-0813">Transport</keyword>
<feature type="transmembrane region" description="Helical" evidence="7">
    <location>
        <begin position="140"/>
        <end position="159"/>
    </location>
</feature>
<dbReference type="GO" id="GO:0055085">
    <property type="term" value="P:transmembrane transport"/>
    <property type="evidence" value="ECO:0007669"/>
    <property type="project" value="InterPro"/>
</dbReference>
<reference evidence="9 10" key="1">
    <citation type="submission" date="2019-02" db="EMBL/GenBank/DDBJ databases">
        <title>Genomic Encyclopedia of Type Strains, Phase IV (KMG-IV): sequencing the most valuable type-strain genomes for metagenomic binning, comparative biology and taxonomic classification.</title>
        <authorList>
            <person name="Goeker M."/>
        </authorList>
    </citation>
    <scope>NUCLEOTIDE SEQUENCE [LARGE SCALE GENOMIC DNA]</scope>
    <source>
        <strain evidence="9 10">DSM 10617</strain>
    </source>
</reference>
<dbReference type="EMBL" id="SGWV01000011">
    <property type="protein sequence ID" value="RZS52313.1"/>
    <property type="molecule type" value="Genomic_DNA"/>
</dbReference>
<evidence type="ECO:0000256" key="4">
    <source>
        <dbReference type="ARBA" id="ARBA00022692"/>
    </source>
</evidence>
<proteinExistence type="inferred from homology"/>
<keyword evidence="4 7" id="KW-0812">Transmembrane</keyword>
<dbReference type="InterPro" id="IPR051393">
    <property type="entry name" value="ABC_transporter_permease"/>
</dbReference>
<dbReference type="CDD" id="cd06261">
    <property type="entry name" value="TM_PBP2"/>
    <property type="match status" value="1"/>
</dbReference>
<accession>A0A4Q7LEE4</accession>
<evidence type="ECO:0000256" key="1">
    <source>
        <dbReference type="ARBA" id="ARBA00004651"/>
    </source>
</evidence>
<dbReference type="OrthoDB" id="8578268at2"/>